<feature type="active site" description="Proton donor" evidence="3 4">
    <location>
        <position position="120"/>
    </location>
</feature>
<proteinExistence type="inferred from homology"/>
<dbReference type="NCBIfam" id="NF003806">
    <property type="entry name" value="PRK05395.1-3"/>
    <property type="match status" value="1"/>
</dbReference>
<organism evidence="7 8">
    <name type="scientific">Taphrina deformans (strain PYCC 5710 / ATCC 11124 / CBS 356.35 / IMI 108563 / JCM 9778 / NBRC 8474)</name>
    <name type="common">Peach leaf curl fungus</name>
    <name type="synonym">Lalaria deformans</name>
    <dbReference type="NCBI Taxonomy" id="1097556"/>
    <lineage>
        <taxon>Eukaryota</taxon>
        <taxon>Fungi</taxon>
        <taxon>Dikarya</taxon>
        <taxon>Ascomycota</taxon>
        <taxon>Taphrinomycotina</taxon>
        <taxon>Taphrinomycetes</taxon>
        <taxon>Taphrinales</taxon>
        <taxon>Taphrinaceae</taxon>
        <taxon>Taphrina</taxon>
    </lineage>
</organism>
<name>R4XF14_TAPDE</name>
<evidence type="ECO:0000256" key="2">
    <source>
        <dbReference type="ARBA" id="ARBA00023239"/>
    </source>
</evidence>
<dbReference type="PANTHER" id="PTHR21272:SF3">
    <property type="entry name" value="CATABOLIC 3-DEHYDROQUINASE"/>
    <property type="match status" value="1"/>
</dbReference>
<feature type="site" description="Transition state stabilizer" evidence="3 6">
    <location>
        <position position="19"/>
    </location>
</feature>
<dbReference type="InterPro" id="IPR001874">
    <property type="entry name" value="DHquinase_II"/>
</dbReference>
<dbReference type="Pfam" id="PF01220">
    <property type="entry name" value="DHquinase_II"/>
    <property type="match status" value="1"/>
</dbReference>
<feature type="binding site" evidence="3 5">
    <location>
        <position position="107"/>
    </location>
    <ligand>
        <name>substrate</name>
    </ligand>
</feature>
<feature type="binding site" evidence="3 5">
    <location>
        <position position="131"/>
    </location>
    <ligand>
        <name>substrate</name>
    </ligand>
</feature>
<gene>
    <name evidence="7" type="ORF">TAPDE_004920</name>
</gene>
<dbReference type="STRING" id="1097556.R4XF14"/>
<dbReference type="AlphaFoldDB" id="R4XF14"/>
<keyword evidence="8" id="KW-1185">Reference proteome</keyword>
<dbReference type="OrthoDB" id="8191625at2759"/>
<feature type="binding site" evidence="3 5">
    <location>
        <begin position="121"/>
        <end position="122"/>
    </location>
    <ligand>
        <name>substrate</name>
    </ligand>
</feature>
<dbReference type="InterPro" id="IPR036441">
    <property type="entry name" value="DHquinase_II_sf"/>
</dbReference>
<dbReference type="HAMAP" id="MF_00169">
    <property type="entry name" value="AroQ"/>
    <property type="match status" value="1"/>
</dbReference>
<evidence type="ECO:0000313" key="8">
    <source>
        <dbReference type="Proteomes" id="UP000013776"/>
    </source>
</evidence>
<evidence type="ECO:0000256" key="3">
    <source>
        <dbReference type="HAMAP-Rule" id="MF_03136"/>
    </source>
</evidence>
<dbReference type="eggNOG" id="ENOG502S1A9">
    <property type="taxonomic scope" value="Eukaryota"/>
</dbReference>
<keyword evidence="1 3" id="KW-0672">Quinate metabolism</keyword>
<dbReference type="VEuPathDB" id="FungiDB:TAPDE_004920"/>
<feature type="binding site" evidence="3 5">
    <location>
        <position position="100"/>
    </location>
    <ligand>
        <name>substrate</name>
    </ligand>
</feature>
<comment type="subunit">
    <text evidence="3">Homododecamer. Adopts a ring-like structure, composed of an arrangement of two hexameric rings stacked on top of one another.</text>
</comment>
<protein>
    <recommendedName>
        <fullName evidence="3">Catabolic 3-dehydroquinase</fullName>
        <shortName evidence="3">cDHQase</shortName>
        <ecNumber evidence="3">4.2.1.10</ecNumber>
    </recommendedName>
    <alternativeName>
        <fullName evidence="3">3-dehydroquinate dehydratase</fullName>
    </alternativeName>
</protein>
<dbReference type="GO" id="GO:0019631">
    <property type="term" value="P:quinate catabolic process"/>
    <property type="evidence" value="ECO:0007669"/>
    <property type="project" value="TreeGrafter"/>
</dbReference>
<keyword evidence="2 3" id="KW-0456">Lyase</keyword>
<evidence type="ECO:0000256" key="6">
    <source>
        <dbReference type="PIRSR" id="PIRSR001399-3"/>
    </source>
</evidence>
<dbReference type="InterPro" id="IPR018509">
    <property type="entry name" value="DHquinase_II_CS"/>
</dbReference>
<dbReference type="Proteomes" id="UP000013776">
    <property type="component" value="Unassembled WGS sequence"/>
</dbReference>
<evidence type="ECO:0000256" key="5">
    <source>
        <dbReference type="PIRSR" id="PIRSR001399-2"/>
    </source>
</evidence>
<dbReference type="PIRSF" id="PIRSF001399">
    <property type="entry name" value="DHquinase_II"/>
    <property type="match status" value="1"/>
</dbReference>
<evidence type="ECO:0000256" key="4">
    <source>
        <dbReference type="PIRSR" id="PIRSR001399-1"/>
    </source>
</evidence>
<dbReference type="SUPFAM" id="SSF52304">
    <property type="entry name" value="Type II 3-dehydroquinate dehydratase"/>
    <property type="match status" value="1"/>
</dbReference>
<comment type="similarity">
    <text evidence="3">Belongs to the type-II 3-dehydroquinase family.</text>
</comment>
<dbReference type="CDD" id="cd00466">
    <property type="entry name" value="DHQase_II"/>
    <property type="match status" value="1"/>
</dbReference>
<accession>R4XF14</accession>
<dbReference type="EC" id="4.2.1.10" evidence="3"/>
<evidence type="ECO:0000256" key="1">
    <source>
        <dbReference type="ARBA" id="ARBA00022911"/>
    </source>
</evidence>
<feature type="active site" description="Proton acceptor" evidence="3 4">
    <location>
        <position position="24"/>
    </location>
</feature>
<comment type="function">
    <text evidence="3">Is involved in the catabolism of quinate. Allows the utilization of quinate as carbon source via the beta-ketoadipate pathway.</text>
</comment>
<dbReference type="Gene3D" id="3.40.50.9100">
    <property type="entry name" value="Dehydroquinase, class II"/>
    <property type="match status" value="1"/>
</dbReference>
<dbReference type="EMBL" id="CAHR02000244">
    <property type="protein sequence ID" value="CCG84457.1"/>
    <property type="molecule type" value="Genomic_DNA"/>
</dbReference>
<comment type="pathway">
    <text evidence="3">Aromatic compound metabolism; 3,4-dihydroxybenzoate biosynthesis; 3,4-dihydroxybenzoate from 3-dehydroquinate: step 1/2.</text>
</comment>
<dbReference type="PROSITE" id="PS01029">
    <property type="entry name" value="DEHYDROQUINASE_II"/>
    <property type="match status" value="1"/>
</dbReference>
<evidence type="ECO:0000313" key="7">
    <source>
        <dbReference type="EMBL" id="CCG84457.1"/>
    </source>
</evidence>
<feature type="binding site" evidence="3 5">
    <location>
        <position position="94"/>
    </location>
    <ligand>
        <name>substrate</name>
    </ligand>
</feature>
<comment type="catalytic activity">
    <reaction evidence="3">
        <text>3-dehydroquinate = 3-dehydroshikimate + H2O</text>
        <dbReference type="Rhea" id="RHEA:21096"/>
        <dbReference type="ChEBI" id="CHEBI:15377"/>
        <dbReference type="ChEBI" id="CHEBI:16630"/>
        <dbReference type="ChEBI" id="CHEBI:32364"/>
        <dbReference type="EC" id="4.2.1.10"/>
    </reaction>
</comment>
<dbReference type="PANTHER" id="PTHR21272">
    <property type="entry name" value="CATABOLIC 3-DEHYDROQUINASE"/>
    <property type="match status" value="1"/>
</dbReference>
<dbReference type="UniPathway" id="UPA00088">
    <property type="reaction ID" value="UER00178"/>
</dbReference>
<dbReference type="GO" id="GO:0046279">
    <property type="term" value="P:3,4-dihydroxybenzoate biosynthetic process"/>
    <property type="evidence" value="ECO:0007669"/>
    <property type="project" value="UniProtKB-UniRule"/>
</dbReference>
<comment type="caution">
    <text evidence="7">The sequence shown here is derived from an EMBL/GenBank/DDBJ whole genome shotgun (WGS) entry which is preliminary data.</text>
</comment>
<reference evidence="7 8" key="1">
    <citation type="journal article" date="2013" name="MBio">
        <title>Genome sequencing of the plant pathogen Taphrina deformans, the causal agent of peach leaf curl.</title>
        <authorList>
            <person name="Cisse O.H."/>
            <person name="Almeida J.M.G.C.F."/>
            <person name="Fonseca A."/>
            <person name="Kumar A.A."/>
            <person name="Salojaervi J."/>
            <person name="Overmyer K."/>
            <person name="Hauser P.M."/>
            <person name="Pagni M."/>
        </authorList>
    </citation>
    <scope>NUCLEOTIDE SEQUENCE [LARGE SCALE GENOMIC DNA]</scope>
    <source>
        <strain evidence="8">PYCC 5710 / ATCC 11124 / CBS 356.35 / IMI 108563 / JCM 9778 / NBRC 8474</strain>
    </source>
</reference>
<dbReference type="GO" id="GO:0003855">
    <property type="term" value="F:3-dehydroquinate dehydratase activity"/>
    <property type="evidence" value="ECO:0007669"/>
    <property type="project" value="UniProtKB-UniRule"/>
</dbReference>
<sequence>MAKSILVINGPNLNLLGYREPHIYGSTTLKDIQAELTPYCAQHGVSIDFFQANSEGAIVDRIHACRYGEHLPGTSSLAKDSGKAFPPVDAIVINAGAFTHTSVALRDALGAIAVPFIEVHVSNVHAREEFRHKSFLADKATAVICGLGTYGYTAAVEYCIKHLKVK</sequence>